<evidence type="ECO:0000259" key="7">
    <source>
        <dbReference type="PROSITE" id="PS52015"/>
    </source>
</evidence>
<evidence type="ECO:0000313" key="8">
    <source>
        <dbReference type="EMBL" id="KHS48982.1"/>
    </source>
</evidence>
<dbReference type="Gene3D" id="3.30.1150.10">
    <property type="match status" value="1"/>
</dbReference>
<evidence type="ECO:0000256" key="3">
    <source>
        <dbReference type="ARBA" id="ARBA00022989"/>
    </source>
</evidence>
<keyword evidence="2 6" id="KW-0812">Transmembrane</keyword>
<dbReference type="SUPFAM" id="SSF74653">
    <property type="entry name" value="TolA/TonB C-terminal domain"/>
    <property type="match status" value="1"/>
</dbReference>
<keyword evidence="3 6" id="KW-1133">Transmembrane helix</keyword>
<feature type="transmembrane region" description="Helical" evidence="6">
    <location>
        <begin position="16"/>
        <end position="35"/>
    </location>
</feature>
<sequence>MAYAIENTRRRQTQTFIAVGLLHGVAIWAIASGFANSMVTILTDRLPAKQWEDEEVKVTPVVPPPDVKPSPQPDSRSLVAPRPDIAITPVDPSSTVRDIEVIPITPVDPTPNILPEPRPSPSPSFAVRTLSPKGSPGSWISDRDYPSAAIREEREGLTRFRLSIGVDGRVTGCEITGSSGSPDLDAATCTKVSARARFIPALGSDGMPTAGSYVGSVRWALP</sequence>
<proteinExistence type="predicted"/>
<dbReference type="STRING" id="48936.NJ75_00414"/>
<dbReference type="InterPro" id="IPR037682">
    <property type="entry name" value="TonB_C"/>
</dbReference>
<dbReference type="PATRIC" id="fig|48936.3.peg.423"/>
<evidence type="ECO:0000256" key="5">
    <source>
        <dbReference type="SAM" id="MobiDB-lite"/>
    </source>
</evidence>
<comment type="caution">
    <text evidence="8">The sequence shown here is derived from an EMBL/GenBank/DDBJ whole genome shotgun (WGS) entry which is preliminary data.</text>
</comment>
<dbReference type="NCBIfam" id="TIGR01352">
    <property type="entry name" value="tonB_Cterm"/>
    <property type="match status" value="1"/>
</dbReference>
<feature type="compositionally biased region" description="Pro residues" evidence="5">
    <location>
        <begin position="107"/>
        <end position="122"/>
    </location>
</feature>
<feature type="domain" description="TonB C-terminal" evidence="7">
    <location>
        <begin position="130"/>
        <end position="222"/>
    </location>
</feature>
<evidence type="ECO:0000256" key="2">
    <source>
        <dbReference type="ARBA" id="ARBA00022692"/>
    </source>
</evidence>
<dbReference type="RefSeq" id="WP_039331044.1">
    <property type="nucleotide sequence ID" value="NZ_JRVC01000002.1"/>
</dbReference>
<evidence type="ECO:0000313" key="9">
    <source>
        <dbReference type="Proteomes" id="UP000031338"/>
    </source>
</evidence>
<dbReference type="InterPro" id="IPR006260">
    <property type="entry name" value="TonB/TolA_C"/>
</dbReference>
<organism evidence="8 9">
    <name type="scientific">Novosphingobium subterraneum</name>
    <dbReference type="NCBI Taxonomy" id="48936"/>
    <lineage>
        <taxon>Bacteria</taxon>
        <taxon>Pseudomonadati</taxon>
        <taxon>Pseudomonadota</taxon>
        <taxon>Alphaproteobacteria</taxon>
        <taxon>Sphingomonadales</taxon>
        <taxon>Sphingomonadaceae</taxon>
        <taxon>Novosphingobium</taxon>
    </lineage>
</organism>
<name>A0A0B9AE83_9SPHN</name>
<comment type="subcellular location">
    <subcellularLocation>
        <location evidence="1">Membrane</location>
        <topology evidence="1">Single-pass membrane protein</topology>
    </subcellularLocation>
</comment>
<dbReference type="GO" id="GO:0016020">
    <property type="term" value="C:membrane"/>
    <property type="evidence" value="ECO:0007669"/>
    <property type="project" value="UniProtKB-SubCell"/>
</dbReference>
<gene>
    <name evidence="8" type="ORF">NJ75_00414</name>
</gene>
<evidence type="ECO:0000256" key="4">
    <source>
        <dbReference type="ARBA" id="ARBA00023136"/>
    </source>
</evidence>
<dbReference type="AlphaFoldDB" id="A0A0B9AE83"/>
<feature type="region of interest" description="Disordered" evidence="5">
    <location>
        <begin position="107"/>
        <end position="140"/>
    </location>
</feature>
<dbReference type="Pfam" id="PF03544">
    <property type="entry name" value="TonB_C"/>
    <property type="match status" value="1"/>
</dbReference>
<reference evidence="8 9" key="1">
    <citation type="submission" date="2014-10" db="EMBL/GenBank/DDBJ databases">
        <title>Draft genome sequence of Novosphingobium subterraneum DSM 12447.</title>
        <authorList>
            <person name="Gan H.M."/>
            <person name="Gan H.Y."/>
            <person name="Savka M.A."/>
        </authorList>
    </citation>
    <scope>NUCLEOTIDE SEQUENCE [LARGE SCALE GENOMIC DNA]</scope>
    <source>
        <strain evidence="8 9">DSM 12447</strain>
    </source>
</reference>
<keyword evidence="9" id="KW-1185">Reference proteome</keyword>
<evidence type="ECO:0000256" key="1">
    <source>
        <dbReference type="ARBA" id="ARBA00004167"/>
    </source>
</evidence>
<dbReference type="GO" id="GO:0055085">
    <property type="term" value="P:transmembrane transport"/>
    <property type="evidence" value="ECO:0007669"/>
    <property type="project" value="InterPro"/>
</dbReference>
<accession>A0A0B9AE83</accession>
<dbReference type="Proteomes" id="UP000031338">
    <property type="component" value="Unassembled WGS sequence"/>
</dbReference>
<feature type="compositionally biased region" description="Pro residues" evidence="5">
    <location>
        <begin position="61"/>
        <end position="72"/>
    </location>
</feature>
<dbReference type="EMBL" id="JRVC01000002">
    <property type="protein sequence ID" value="KHS48982.1"/>
    <property type="molecule type" value="Genomic_DNA"/>
</dbReference>
<protein>
    <submittedName>
        <fullName evidence="8">TonB-like protein</fullName>
    </submittedName>
</protein>
<keyword evidence="4 6" id="KW-0472">Membrane</keyword>
<dbReference type="PROSITE" id="PS52015">
    <property type="entry name" value="TONB_CTD"/>
    <property type="match status" value="1"/>
</dbReference>
<feature type="region of interest" description="Disordered" evidence="5">
    <location>
        <begin position="57"/>
        <end position="80"/>
    </location>
</feature>
<evidence type="ECO:0000256" key="6">
    <source>
        <dbReference type="SAM" id="Phobius"/>
    </source>
</evidence>